<reference evidence="1 2" key="1">
    <citation type="submission" date="2019-01" db="EMBL/GenBank/DDBJ databases">
        <authorList>
            <person name="Sayadi A."/>
        </authorList>
    </citation>
    <scope>NUCLEOTIDE SEQUENCE [LARGE SCALE GENOMIC DNA]</scope>
</reference>
<evidence type="ECO:0000313" key="1">
    <source>
        <dbReference type="EMBL" id="VEN40086.1"/>
    </source>
</evidence>
<feature type="non-terminal residue" evidence="1">
    <location>
        <position position="1"/>
    </location>
</feature>
<dbReference type="AlphaFoldDB" id="A0A653BXR0"/>
<protein>
    <submittedName>
        <fullName evidence="1">Uncharacterized protein</fullName>
    </submittedName>
</protein>
<sequence>IHIKCNNYSETIGPLFDS</sequence>
<organism evidence="1 2">
    <name type="scientific">Callosobruchus maculatus</name>
    <name type="common">Southern cowpea weevil</name>
    <name type="synonym">Pulse bruchid</name>
    <dbReference type="NCBI Taxonomy" id="64391"/>
    <lineage>
        <taxon>Eukaryota</taxon>
        <taxon>Metazoa</taxon>
        <taxon>Ecdysozoa</taxon>
        <taxon>Arthropoda</taxon>
        <taxon>Hexapoda</taxon>
        <taxon>Insecta</taxon>
        <taxon>Pterygota</taxon>
        <taxon>Neoptera</taxon>
        <taxon>Endopterygota</taxon>
        <taxon>Coleoptera</taxon>
        <taxon>Polyphaga</taxon>
        <taxon>Cucujiformia</taxon>
        <taxon>Chrysomeloidea</taxon>
        <taxon>Chrysomelidae</taxon>
        <taxon>Bruchinae</taxon>
        <taxon>Bruchini</taxon>
        <taxon>Callosobruchus</taxon>
    </lineage>
</organism>
<gene>
    <name evidence="1" type="ORF">CALMAC_LOCUS4375</name>
</gene>
<accession>A0A653BXR0</accession>
<name>A0A653BXR0_CALMS</name>
<keyword evidence="2" id="KW-1185">Reference proteome</keyword>
<proteinExistence type="predicted"/>
<dbReference type="EMBL" id="CAACVG010006316">
    <property type="protein sequence ID" value="VEN40086.1"/>
    <property type="molecule type" value="Genomic_DNA"/>
</dbReference>
<evidence type="ECO:0000313" key="2">
    <source>
        <dbReference type="Proteomes" id="UP000410492"/>
    </source>
</evidence>
<dbReference type="Proteomes" id="UP000410492">
    <property type="component" value="Unassembled WGS sequence"/>
</dbReference>